<dbReference type="GO" id="GO:0005975">
    <property type="term" value="P:carbohydrate metabolic process"/>
    <property type="evidence" value="ECO:0007669"/>
    <property type="project" value="InterPro"/>
</dbReference>
<reference evidence="4" key="1">
    <citation type="submission" date="2018-11" db="EMBL/GenBank/DDBJ databases">
        <title>Genome sequencing of a novel mesophilic and cellulolytic organism within the genus Hungateiclostridium.</title>
        <authorList>
            <person name="Rettenmaier R."/>
            <person name="Liebl W."/>
            <person name="Zverlov V."/>
        </authorList>
    </citation>
    <scope>NUCLEOTIDE SEQUENCE [LARGE SCALE GENOMIC DNA]</scope>
    <source>
        <strain evidence="4">N2K1</strain>
    </source>
</reference>
<dbReference type="GO" id="GO:0016810">
    <property type="term" value="F:hydrolase activity, acting on carbon-nitrogen (but not peptide) bonds"/>
    <property type="evidence" value="ECO:0007669"/>
    <property type="project" value="InterPro"/>
</dbReference>
<dbReference type="EMBL" id="RLII01000002">
    <property type="protein sequence ID" value="RXE60198.1"/>
    <property type="molecule type" value="Genomic_DNA"/>
</dbReference>
<dbReference type="PROSITE" id="PS51677">
    <property type="entry name" value="NODB"/>
    <property type="match status" value="1"/>
</dbReference>
<dbReference type="AlphaFoldDB" id="A0A4Q0I796"/>
<dbReference type="InterPro" id="IPR002509">
    <property type="entry name" value="NODB_dom"/>
</dbReference>
<dbReference type="OrthoDB" id="9806342at2"/>
<evidence type="ECO:0000313" key="4">
    <source>
        <dbReference type="Proteomes" id="UP000289166"/>
    </source>
</evidence>
<dbReference type="CDD" id="cd10917">
    <property type="entry name" value="CE4_NodB_like_6s_7s"/>
    <property type="match status" value="1"/>
</dbReference>
<protein>
    <submittedName>
        <fullName evidence="3">Deacetylase</fullName>
    </submittedName>
</protein>
<dbReference type="PANTHER" id="PTHR10587">
    <property type="entry name" value="GLYCOSYL TRANSFERASE-RELATED"/>
    <property type="match status" value="1"/>
</dbReference>
<keyword evidence="1" id="KW-0472">Membrane</keyword>
<dbReference type="InterPro" id="IPR011330">
    <property type="entry name" value="Glyco_hydro/deAcase_b/a-brl"/>
</dbReference>
<dbReference type="Gene3D" id="3.20.20.370">
    <property type="entry name" value="Glycoside hydrolase/deacetylase"/>
    <property type="match status" value="1"/>
</dbReference>
<dbReference type="InterPro" id="IPR050248">
    <property type="entry name" value="Polysacc_deacetylase_ArnD"/>
</dbReference>
<keyword evidence="1" id="KW-0812">Transmembrane</keyword>
<evidence type="ECO:0000256" key="1">
    <source>
        <dbReference type="SAM" id="Phobius"/>
    </source>
</evidence>
<sequence>MKFYVVKVNSILKYSLLASIILVVAAFAYFSREEVAAVFQQKREIPIYSVDYPEKKIALTFDCAWGSEDIPDILNTLREQDVKATFFIIGVWAEKNPDAVKMISDEGHDIANHSYSHYKMASLNNSAIKSEILKCDSALKKITGKDVDLFRPPYGDYNNDVVRIARELNHYTIQWDVDSLDWKPGITADEIKNRVLKNVGNGSIILFHNDTKHTAKILPEIITSLKEKGYGFIPVSKMIMRENFEIDYRGRQIKKQ</sequence>
<gene>
    <name evidence="3" type="ORF">EFD62_02940</name>
</gene>
<dbReference type="Pfam" id="PF01522">
    <property type="entry name" value="Polysacc_deac_1"/>
    <property type="match status" value="1"/>
</dbReference>
<dbReference type="Proteomes" id="UP000289166">
    <property type="component" value="Unassembled WGS sequence"/>
</dbReference>
<feature type="domain" description="NodB homology" evidence="2">
    <location>
        <begin position="55"/>
        <end position="233"/>
    </location>
</feature>
<proteinExistence type="predicted"/>
<evidence type="ECO:0000313" key="3">
    <source>
        <dbReference type="EMBL" id="RXE60198.1"/>
    </source>
</evidence>
<comment type="caution">
    <text evidence="3">The sequence shown here is derived from an EMBL/GenBank/DDBJ whole genome shotgun (WGS) entry which is preliminary data.</text>
</comment>
<keyword evidence="4" id="KW-1185">Reference proteome</keyword>
<evidence type="ECO:0000259" key="2">
    <source>
        <dbReference type="PROSITE" id="PS51677"/>
    </source>
</evidence>
<name>A0A4Q0I796_9FIRM</name>
<accession>A0A4Q0I796</accession>
<organism evidence="3 4">
    <name type="scientific">Acetivibrio mesophilus</name>
    <dbReference type="NCBI Taxonomy" id="2487273"/>
    <lineage>
        <taxon>Bacteria</taxon>
        <taxon>Bacillati</taxon>
        <taxon>Bacillota</taxon>
        <taxon>Clostridia</taxon>
        <taxon>Eubacteriales</taxon>
        <taxon>Oscillospiraceae</taxon>
        <taxon>Acetivibrio</taxon>
    </lineage>
</organism>
<dbReference type="GO" id="GO:0016020">
    <property type="term" value="C:membrane"/>
    <property type="evidence" value="ECO:0007669"/>
    <property type="project" value="TreeGrafter"/>
</dbReference>
<dbReference type="SUPFAM" id="SSF88713">
    <property type="entry name" value="Glycoside hydrolase/deacetylase"/>
    <property type="match status" value="1"/>
</dbReference>
<dbReference type="PANTHER" id="PTHR10587:SF128">
    <property type="entry name" value="POLYSACCHARIDE DEACETYLASE PDAB-RELATED"/>
    <property type="match status" value="1"/>
</dbReference>
<feature type="transmembrane region" description="Helical" evidence="1">
    <location>
        <begin position="12"/>
        <end position="30"/>
    </location>
</feature>
<keyword evidence="1" id="KW-1133">Transmembrane helix</keyword>
<dbReference type="RefSeq" id="WP_069193934.1">
    <property type="nucleotide sequence ID" value="NZ_RLII01000002.1"/>
</dbReference>